<dbReference type="Gene3D" id="3.30.460.10">
    <property type="entry name" value="Beta Polymerase, domain 2"/>
    <property type="match status" value="1"/>
</dbReference>
<dbReference type="Proteomes" id="UP000679950">
    <property type="component" value="Unassembled WGS sequence"/>
</dbReference>
<dbReference type="Pfam" id="PF01909">
    <property type="entry name" value="NTP_transf_2"/>
    <property type="match status" value="1"/>
</dbReference>
<comment type="caution">
    <text evidence="2">The sequence shown here is derived from an EMBL/GenBank/DDBJ whole genome shotgun (WGS) entry which is preliminary data.</text>
</comment>
<evidence type="ECO:0000313" key="2">
    <source>
        <dbReference type="EMBL" id="GIN58283.1"/>
    </source>
</evidence>
<dbReference type="SUPFAM" id="SSF81301">
    <property type="entry name" value="Nucleotidyltransferase"/>
    <property type="match status" value="1"/>
</dbReference>
<accession>A0ABQ4KK04</accession>
<dbReference type="InterPro" id="IPR043519">
    <property type="entry name" value="NT_sf"/>
</dbReference>
<feature type="domain" description="Polymerase nucleotidyl transferase" evidence="1">
    <location>
        <begin position="13"/>
        <end position="52"/>
    </location>
</feature>
<evidence type="ECO:0000313" key="3">
    <source>
        <dbReference type="Proteomes" id="UP000679950"/>
    </source>
</evidence>
<name>A0ABQ4KK04_9BACI</name>
<organism evidence="2 3">
    <name type="scientific">Lederbergia ruris</name>
    <dbReference type="NCBI Taxonomy" id="217495"/>
    <lineage>
        <taxon>Bacteria</taxon>
        <taxon>Bacillati</taxon>
        <taxon>Bacillota</taxon>
        <taxon>Bacilli</taxon>
        <taxon>Bacillales</taxon>
        <taxon>Bacillaceae</taxon>
        <taxon>Lederbergia</taxon>
    </lineage>
</organism>
<proteinExistence type="predicted"/>
<keyword evidence="3" id="KW-1185">Reference proteome</keyword>
<reference evidence="2 3" key="1">
    <citation type="submission" date="2021-03" db="EMBL/GenBank/DDBJ databases">
        <title>Antimicrobial resistance genes in bacteria isolated from Japanese honey, and their potential for conferring macrolide and lincosamide resistance in the American foulbrood pathogen Paenibacillus larvae.</title>
        <authorList>
            <person name="Okamoto M."/>
            <person name="Kumagai M."/>
            <person name="Kanamori H."/>
            <person name="Takamatsu D."/>
        </authorList>
    </citation>
    <scope>NUCLEOTIDE SEQUENCE [LARGE SCALE GENOMIC DNA]</scope>
    <source>
        <strain evidence="2 3">J8TS2</strain>
    </source>
</reference>
<protein>
    <recommendedName>
        <fullName evidence="1">Polymerase nucleotidyl transferase domain-containing protein</fullName>
    </recommendedName>
</protein>
<dbReference type="CDD" id="cd05403">
    <property type="entry name" value="NT_KNTase_like"/>
    <property type="match status" value="1"/>
</dbReference>
<gene>
    <name evidence="2" type="ORF">J8TS2_26020</name>
</gene>
<dbReference type="RefSeq" id="WP_191967537.1">
    <property type="nucleotide sequence ID" value="NZ_BORB01000021.1"/>
</dbReference>
<sequence>MINRSSELLQIARDFIKDKDLICAYVGGSVGRGEADQYSDIDLTVFTLTEVASKKADILYKGEIIQLETLHISELPNQDMIEVTPWDFRFLVEVTILKDEEGKLNELIKWATDYFHSDHGRKKMIEQVSHIVRERIESAFDCLKQQKYYSATIAAMGAWAKAGFLYLFCKEHSLANELMIPRMQSLEVYHTFKRVSPFNLDVNVLEVQRIISRFRKHLRNKGYSYNDVFEIHDILCERKIQRLSNKKEYLNLRYQMYGEALWLYFETSEGLSFEQYFNQLPNELQNDLSKIGFIALEEKNVKEICELGEELLKLSY</sequence>
<evidence type="ECO:0000259" key="1">
    <source>
        <dbReference type="Pfam" id="PF01909"/>
    </source>
</evidence>
<dbReference type="InterPro" id="IPR002934">
    <property type="entry name" value="Polymerase_NTP_transf_dom"/>
</dbReference>
<dbReference type="EMBL" id="BORB01000021">
    <property type="protein sequence ID" value="GIN58283.1"/>
    <property type="molecule type" value="Genomic_DNA"/>
</dbReference>